<evidence type="ECO:0000256" key="1">
    <source>
        <dbReference type="SAM" id="MobiDB-lite"/>
    </source>
</evidence>
<keyword evidence="4" id="KW-1185">Reference proteome</keyword>
<dbReference type="OMA" id="DWSWAKP"/>
<dbReference type="PANTHER" id="PTHR34142:SF2">
    <property type="entry name" value="CARBOHYDRATE BINDING DOMAIN-CONTAINING PROTEIN"/>
    <property type="match status" value="1"/>
</dbReference>
<dbReference type="GeneID" id="10508372"/>
<dbReference type="GO" id="GO:0009251">
    <property type="term" value="P:glucan catabolic process"/>
    <property type="evidence" value="ECO:0000318"/>
    <property type="project" value="GO_Central"/>
</dbReference>
<dbReference type="KEGG" id="dpp:DICPUDRAFT_95208"/>
<dbReference type="AlphaFoldDB" id="F0ZTK9"/>
<dbReference type="eggNOG" id="ENOG502RFWC">
    <property type="taxonomic scope" value="Eukaryota"/>
</dbReference>
<dbReference type="RefSeq" id="XP_003290748.1">
    <property type="nucleotide sequence ID" value="XM_003290700.1"/>
</dbReference>
<dbReference type="VEuPathDB" id="AmoebaDB:DICPUDRAFT_95208"/>
<dbReference type="OrthoDB" id="17643at2759"/>
<reference evidence="4" key="1">
    <citation type="journal article" date="2011" name="Genome Biol.">
        <title>Comparative genomics of the social amoebae Dictyostelium discoideum and Dictyostelium purpureum.</title>
        <authorList>
            <consortium name="US DOE Joint Genome Institute (JGI-PGF)"/>
            <person name="Sucgang R."/>
            <person name="Kuo A."/>
            <person name="Tian X."/>
            <person name="Salerno W."/>
            <person name="Parikh A."/>
            <person name="Feasley C.L."/>
            <person name="Dalin E."/>
            <person name="Tu H."/>
            <person name="Huang E."/>
            <person name="Barry K."/>
            <person name="Lindquist E."/>
            <person name="Shapiro H."/>
            <person name="Bruce D."/>
            <person name="Schmutz J."/>
            <person name="Salamov A."/>
            <person name="Fey P."/>
            <person name="Gaudet P."/>
            <person name="Anjard C."/>
            <person name="Babu M.M."/>
            <person name="Basu S."/>
            <person name="Bushmanova Y."/>
            <person name="van der Wel H."/>
            <person name="Katoh-Kurasawa M."/>
            <person name="Dinh C."/>
            <person name="Coutinho P.M."/>
            <person name="Saito T."/>
            <person name="Elias M."/>
            <person name="Schaap P."/>
            <person name="Kay R.R."/>
            <person name="Henrissat B."/>
            <person name="Eichinger L."/>
            <person name="Rivero F."/>
            <person name="Putnam N.H."/>
            <person name="West C.M."/>
            <person name="Loomis W.F."/>
            <person name="Chisholm R.L."/>
            <person name="Shaulsky G."/>
            <person name="Strassmann J.E."/>
            <person name="Queller D.C."/>
            <person name="Kuspa A."/>
            <person name="Grigoriev I.V."/>
        </authorList>
    </citation>
    <scope>NUCLEOTIDE SEQUENCE [LARGE SCALE GENOMIC DNA]</scope>
    <source>
        <strain evidence="4">QSDP1</strain>
    </source>
</reference>
<feature type="signal peptide" evidence="2">
    <location>
        <begin position="1"/>
        <end position="17"/>
    </location>
</feature>
<evidence type="ECO:0000313" key="4">
    <source>
        <dbReference type="Proteomes" id="UP000001064"/>
    </source>
</evidence>
<feature type="chain" id="PRO_5003261955" description="Carbohydrate binding domain-containing protein" evidence="2">
    <location>
        <begin position="18"/>
        <end position="340"/>
    </location>
</feature>
<dbReference type="PANTHER" id="PTHR34142">
    <property type="entry name" value="ENDO-BETA-1,4-GLUCANASE A"/>
    <property type="match status" value="1"/>
</dbReference>
<evidence type="ECO:0000256" key="2">
    <source>
        <dbReference type="SAM" id="SignalP"/>
    </source>
</evidence>
<proteinExistence type="predicted"/>
<organism evidence="3 4">
    <name type="scientific">Dictyostelium purpureum</name>
    <name type="common">Slime mold</name>
    <dbReference type="NCBI Taxonomy" id="5786"/>
    <lineage>
        <taxon>Eukaryota</taxon>
        <taxon>Amoebozoa</taxon>
        <taxon>Evosea</taxon>
        <taxon>Eumycetozoa</taxon>
        <taxon>Dictyostelia</taxon>
        <taxon>Dictyosteliales</taxon>
        <taxon>Dictyosteliaceae</taxon>
        <taxon>Dictyostelium</taxon>
    </lineage>
</organism>
<feature type="region of interest" description="Disordered" evidence="1">
    <location>
        <begin position="304"/>
        <end position="340"/>
    </location>
</feature>
<evidence type="ECO:0000313" key="3">
    <source>
        <dbReference type="EMBL" id="EGC32715.1"/>
    </source>
</evidence>
<dbReference type="Gene3D" id="2.60.120.430">
    <property type="entry name" value="Galactose-binding lectin"/>
    <property type="match status" value="1"/>
</dbReference>
<sequence>MKLLFTLLIGFLGFVLAANALCSKGIDQKIYDDQLGYTVADWSWAKPRNFTCTKPVRSGIHSIAFFPKTYDGLYFNLQNPIDPSIISFVSFWVHGNKAGGQKVLVRFTLNKVAVSRDFYLYGQDSIVANTTNGNILPGCWSQAIINTDHLEPGQYDGIQILSSGEEVQELMYIDDIEVHKRCDNTPYRNIMKPEVCDGHDCVSVAVKEGEKNWIQNGIEYQQYVNSMVVGSNQEMPKDIWNVSYLEGGFYGLPDHIELVYPGQEYQFGCVSVKGPVSFKISYVEYENEKGHAIAAKPAKSVEAAAAKPAAKTATEAKPAAKPAAAKPATKATATTPAKKN</sequence>
<name>F0ZTK9_DICPU</name>
<evidence type="ECO:0008006" key="5">
    <source>
        <dbReference type="Google" id="ProtNLM"/>
    </source>
</evidence>
<dbReference type="FunCoup" id="F0ZTK9">
    <property type="interactions" value="743"/>
</dbReference>
<gene>
    <name evidence="3" type="ORF">DICPUDRAFT_95208</name>
</gene>
<dbReference type="Proteomes" id="UP000001064">
    <property type="component" value="Unassembled WGS sequence"/>
</dbReference>
<dbReference type="EMBL" id="GL871178">
    <property type="protein sequence ID" value="EGC32715.1"/>
    <property type="molecule type" value="Genomic_DNA"/>
</dbReference>
<protein>
    <recommendedName>
        <fullName evidence="5">Carbohydrate binding domain-containing protein</fullName>
    </recommendedName>
</protein>
<keyword evidence="2" id="KW-0732">Signal</keyword>
<accession>F0ZTK9</accession>
<dbReference type="InParanoid" id="F0ZTK9"/>